<organism evidence="24 25">
    <name type="scientific">Pomacea canaliculata</name>
    <name type="common">Golden apple snail</name>
    <dbReference type="NCBI Taxonomy" id="400727"/>
    <lineage>
        <taxon>Eukaryota</taxon>
        <taxon>Metazoa</taxon>
        <taxon>Spiralia</taxon>
        <taxon>Lophotrochozoa</taxon>
        <taxon>Mollusca</taxon>
        <taxon>Gastropoda</taxon>
        <taxon>Caenogastropoda</taxon>
        <taxon>Architaenioglossa</taxon>
        <taxon>Ampullarioidea</taxon>
        <taxon>Ampullariidae</taxon>
        <taxon>Pomacea</taxon>
    </lineage>
</organism>
<evidence type="ECO:0000256" key="18">
    <source>
        <dbReference type="ARBA" id="ARBA00023163"/>
    </source>
</evidence>
<keyword evidence="10 21" id="KW-0863">Zinc-finger</keyword>
<evidence type="ECO:0000256" key="3">
    <source>
        <dbReference type="ARBA" id="ARBA00004922"/>
    </source>
</evidence>
<evidence type="ECO:0000256" key="14">
    <source>
        <dbReference type="ARBA" id="ARBA00023015"/>
    </source>
</evidence>
<keyword evidence="16" id="KW-0238">DNA-binding</keyword>
<dbReference type="Pfam" id="PF00852">
    <property type="entry name" value="Glyco_transf_10"/>
    <property type="match status" value="1"/>
</dbReference>
<feature type="domain" description="C2H2-type" evidence="23">
    <location>
        <begin position="704"/>
        <end position="731"/>
    </location>
</feature>
<feature type="domain" description="C2H2-type" evidence="23">
    <location>
        <begin position="647"/>
        <end position="674"/>
    </location>
</feature>
<dbReference type="UniPathway" id="UPA00378"/>
<dbReference type="SUPFAM" id="SSF53756">
    <property type="entry name" value="UDP-Glycosyltransferase/glycogen phosphorylase"/>
    <property type="match status" value="1"/>
</dbReference>
<dbReference type="GO" id="GO:0032580">
    <property type="term" value="C:Golgi cisterna membrane"/>
    <property type="evidence" value="ECO:0007669"/>
    <property type="project" value="UniProtKB-SubCell"/>
</dbReference>
<comment type="pathway">
    <text evidence="3">Protein modification; protein glycosylation.</text>
</comment>
<name>A0A2T7P842_POMCA</name>
<dbReference type="SUPFAM" id="SSF57667">
    <property type="entry name" value="beta-beta-alpha zinc fingers"/>
    <property type="match status" value="2"/>
</dbReference>
<keyword evidence="25" id="KW-1185">Reference proteome</keyword>
<dbReference type="InterPro" id="IPR001503">
    <property type="entry name" value="Glyco_trans_10"/>
</dbReference>
<dbReference type="GO" id="GO:0008270">
    <property type="term" value="F:zinc ion binding"/>
    <property type="evidence" value="ECO:0007669"/>
    <property type="project" value="UniProtKB-KW"/>
</dbReference>
<evidence type="ECO:0000256" key="15">
    <source>
        <dbReference type="ARBA" id="ARBA00023034"/>
    </source>
</evidence>
<keyword evidence="14" id="KW-0805">Transcription regulation</keyword>
<dbReference type="Gene3D" id="3.30.160.60">
    <property type="entry name" value="Classic Zinc Finger"/>
    <property type="match status" value="4"/>
</dbReference>
<comment type="caution">
    <text evidence="24">The sequence shown here is derived from an EMBL/GenBank/DDBJ whole genome shotgun (WGS) entry which is preliminary data.</text>
</comment>
<evidence type="ECO:0000256" key="7">
    <source>
        <dbReference type="ARBA" id="ARBA00022692"/>
    </source>
</evidence>
<evidence type="ECO:0000256" key="2">
    <source>
        <dbReference type="ARBA" id="ARBA00004323"/>
    </source>
</evidence>
<dbReference type="EC" id="2.4.1.-" evidence="22"/>
<evidence type="ECO:0000256" key="16">
    <source>
        <dbReference type="ARBA" id="ARBA00023125"/>
    </source>
</evidence>
<evidence type="ECO:0000256" key="17">
    <source>
        <dbReference type="ARBA" id="ARBA00023136"/>
    </source>
</evidence>
<dbReference type="AlphaFoldDB" id="A0A2T7P842"/>
<keyword evidence="11" id="KW-0862">Zinc</keyword>
<dbReference type="FunFam" id="3.30.160.60:FF:000646">
    <property type="entry name" value="Myeloid zinc finger 1"/>
    <property type="match status" value="1"/>
</dbReference>
<dbReference type="PROSITE" id="PS00028">
    <property type="entry name" value="ZINC_FINGER_C2H2_1"/>
    <property type="match status" value="5"/>
</dbReference>
<feature type="domain" description="C2H2-type" evidence="23">
    <location>
        <begin position="587"/>
        <end position="614"/>
    </location>
</feature>
<evidence type="ECO:0000256" key="4">
    <source>
        <dbReference type="ARBA" id="ARBA00008919"/>
    </source>
</evidence>
<comment type="similarity">
    <text evidence="4 22">Belongs to the glycosyltransferase 10 family.</text>
</comment>
<keyword evidence="12" id="KW-0735">Signal-anchor</keyword>
<evidence type="ECO:0000256" key="9">
    <source>
        <dbReference type="ARBA" id="ARBA00022737"/>
    </source>
</evidence>
<keyword evidence="17 22" id="KW-0472">Membrane</keyword>
<dbReference type="FunFam" id="3.30.160.60:FF:001289">
    <property type="entry name" value="Zinc finger protein 574"/>
    <property type="match status" value="1"/>
</dbReference>
<evidence type="ECO:0000256" key="20">
    <source>
        <dbReference type="ARBA" id="ARBA00023242"/>
    </source>
</evidence>
<proteinExistence type="inferred from homology"/>
<reference evidence="24 25" key="1">
    <citation type="submission" date="2018-04" db="EMBL/GenBank/DDBJ databases">
        <title>The genome of golden apple snail Pomacea canaliculata provides insight into stress tolerance and invasive adaptation.</title>
        <authorList>
            <person name="Liu C."/>
            <person name="Liu B."/>
            <person name="Ren Y."/>
            <person name="Zhang Y."/>
            <person name="Wang H."/>
            <person name="Li S."/>
            <person name="Jiang F."/>
            <person name="Yin L."/>
            <person name="Zhang G."/>
            <person name="Qian W."/>
            <person name="Fan W."/>
        </authorList>
    </citation>
    <scope>NUCLEOTIDE SEQUENCE [LARGE SCALE GENOMIC DNA]</scope>
    <source>
        <strain evidence="24">SZHN2017</strain>
        <tissue evidence="24">Muscle</tissue>
    </source>
</reference>
<keyword evidence="15 22" id="KW-0333">Golgi apparatus</keyword>
<dbReference type="Pfam" id="PF17039">
    <property type="entry name" value="Glyco_tran_10_N"/>
    <property type="match status" value="1"/>
</dbReference>
<dbReference type="InterPro" id="IPR036236">
    <property type="entry name" value="Znf_C2H2_sf"/>
</dbReference>
<feature type="domain" description="C2H2-type" evidence="23">
    <location>
        <begin position="675"/>
        <end position="703"/>
    </location>
</feature>
<keyword evidence="13 22" id="KW-1133">Transmembrane helix</keyword>
<comment type="subcellular location">
    <subcellularLocation>
        <location evidence="2">Golgi apparatus membrane</location>
        <topology evidence="2">Single-pass type II membrane protein</topology>
    </subcellularLocation>
    <subcellularLocation>
        <location evidence="22">Golgi apparatus</location>
        <location evidence="22">Golgi stack membrane</location>
        <topology evidence="22">Single-pass type II membrane protein</topology>
    </subcellularLocation>
    <subcellularLocation>
        <location evidence="1">Nucleus</location>
    </subcellularLocation>
</comment>
<accession>A0A2T7P842</accession>
<dbReference type="FunFam" id="3.30.160.60:FF:000624">
    <property type="entry name" value="zinc finger protein 697"/>
    <property type="match status" value="1"/>
</dbReference>
<dbReference type="PANTHER" id="PTHR48438:SF1">
    <property type="entry name" value="ALPHA-(1,3)-FUCOSYLTRANSFERASE C-RELATED"/>
    <property type="match status" value="1"/>
</dbReference>
<evidence type="ECO:0000256" key="12">
    <source>
        <dbReference type="ARBA" id="ARBA00022968"/>
    </source>
</evidence>
<dbReference type="EMBL" id="PZQS01000005">
    <property type="protein sequence ID" value="PVD29590.1"/>
    <property type="molecule type" value="Genomic_DNA"/>
</dbReference>
<evidence type="ECO:0000256" key="1">
    <source>
        <dbReference type="ARBA" id="ARBA00004123"/>
    </source>
</evidence>
<evidence type="ECO:0000256" key="21">
    <source>
        <dbReference type="PROSITE-ProRule" id="PRU00042"/>
    </source>
</evidence>
<dbReference type="GO" id="GO:0006357">
    <property type="term" value="P:regulation of transcription by RNA polymerase II"/>
    <property type="evidence" value="ECO:0007669"/>
    <property type="project" value="UniProtKB-ARBA"/>
</dbReference>
<keyword evidence="6 22" id="KW-0808">Transferase</keyword>
<dbReference type="PANTHER" id="PTHR48438">
    <property type="entry name" value="ALPHA-(1,3)-FUCOSYLTRANSFERASE C-RELATED"/>
    <property type="match status" value="1"/>
</dbReference>
<feature type="transmembrane region" description="Helical" evidence="22">
    <location>
        <begin position="25"/>
        <end position="44"/>
    </location>
</feature>
<dbReference type="InterPro" id="IPR038577">
    <property type="entry name" value="GT10-like_C_sf"/>
</dbReference>
<dbReference type="GO" id="GO:0005634">
    <property type="term" value="C:nucleus"/>
    <property type="evidence" value="ECO:0007669"/>
    <property type="project" value="UniProtKB-SubCell"/>
</dbReference>
<dbReference type="PROSITE" id="PS50157">
    <property type="entry name" value="ZINC_FINGER_C2H2_2"/>
    <property type="match status" value="5"/>
</dbReference>
<dbReference type="InterPro" id="IPR013087">
    <property type="entry name" value="Znf_C2H2_type"/>
</dbReference>
<dbReference type="Proteomes" id="UP000245119">
    <property type="component" value="Linkage Group LG5"/>
</dbReference>
<evidence type="ECO:0000256" key="11">
    <source>
        <dbReference type="ARBA" id="ARBA00022833"/>
    </source>
</evidence>
<protein>
    <recommendedName>
        <fullName evidence="22">Fucosyltransferase</fullName>
        <ecNumber evidence="22">2.4.1.-</ecNumber>
    </recommendedName>
</protein>
<evidence type="ECO:0000256" key="19">
    <source>
        <dbReference type="ARBA" id="ARBA00023180"/>
    </source>
</evidence>
<gene>
    <name evidence="24" type="ORF">C0Q70_08844</name>
</gene>
<evidence type="ECO:0000313" key="25">
    <source>
        <dbReference type="Proteomes" id="UP000245119"/>
    </source>
</evidence>
<evidence type="ECO:0000256" key="6">
    <source>
        <dbReference type="ARBA" id="ARBA00022679"/>
    </source>
</evidence>
<evidence type="ECO:0000256" key="13">
    <source>
        <dbReference type="ARBA" id="ARBA00022989"/>
    </source>
</evidence>
<keyword evidence="20" id="KW-0539">Nucleus</keyword>
<evidence type="ECO:0000259" key="23">
    <source>
        <dbReference type="PROSITE" id="PS50157"/>
    </source>
</evidence>
<keyword evidence="9" id="KW-0677">Repeat</keyword>
<dbReference type="GO" id="GO:0003677">
    <property type="term" value="F:DNA binding"/>
    <property type="evidence" value="ECO:0007669"/>
    <property type="project" value="UniProtKB-KW"/>
</dbReference>
<dbReference type="Gene3D" id="3.40.50.11660">
    <property type="entry name" value="Glycosyl transferase family 10, C-terminal domain"/>
    <property type="match status" value="1"/>
</dbReference>
<dbReference type="SMART" id="SM00355">
    <property type="entry name" value="ZnF_C2H2"/>
    <property type="match status" value="5"/>
</dbReference>
<dbReference type="GO" id="GO:0000139">
    <property type="term" value="C:Golgi membrane"/>
    <property type="evidence" value="ECO:0007669"/>
    <property type="project" value="UniProtKB-SubCell"/>
</dbReference>
<evidence type="ECO:0000256" key="10">
    <source>
        <dbReference type="ARBA" id="ARBA00022771"/>
    </source>
</evidence>
<sequence length="736" mass="84383">MSILWRSCRGCRLRAPSAVSRRNRCTFYISLFLIVLVLVLLIPGGEIAVYKYARGEGKNIFLTIFSHQHIGDDSEALVREQRSLPGAKLLLLWTPHDDSPAWQVIDDPFPACPVNACELTMDKQKVAEADAVMFSTSGFSRPEDLPPDHPPWQVWILHNAEPPYNIHLDLSLYNDVFNWTSWYRDDADIYSPYGDYDKRPAATTAAPTEDADDRLDDQDDLIVFVLHFRSWSLRMSRTSTACTTGGGAAGVSSDRPLGACVDVWCPGTEEDECQETWARYRFVLAFEDGYCRDYITDKLWGAYRRLQIPVVSGGGDYSRTAIPNSYIDADNFTSMQELADFLALVDGDRDLYNSYFRWRNEYIARETPVANWCQICEALHDKSMEPQVYRDLAGWVAQDSCPLFSAITKICIMEENIKTVLTCMIQQLKVLPNISSLTIQGKMAIIVNGVVHFDVLFSEKKKKGFDVYHKDVNRSLECDEEVRNNMQEDDCYKCQLPCDEPHLGAVDSTKASVEGSVKKFESTTQKCLALQSSENFQLSEILPNQQSPPNEQLELRNVTMRNSVDDQTNQIEDRDKKRGLHGNIKPYICNECGQTFSFRHSYNVHMHKHTGVRPYKCSQCSKTYLTASHLKTHVISQHSGRGQEPQFQCETCGRSFLWASNLKTHQLIHTDVRPFQCSICSKGFTTKQALRLHNQSYHENERKFECDVCHKFYKSERLRNIHKRRHSSADFQRFIW</sequence>
<keyword evidence="8" id="KW-0479">Metal-binding</keyword>
<evidence type="ECO:0000256" key="8">
    <source>
        <dbReference type="ARBA" id="ARBA00022723"/>
    </source>
</evidence>
<dbReference type="InterPro" id="IPR031481">
    <property type="entry name" value="Glyco_tran_10_N"/>
</dbReference>
<keyword evidence="19" id="KW-0325">Glycoprotein</keyword>
<dbReference type="InterPro" id="IPR055270">
    <property type="entry name" value="Glyco_tran_10_C"/>
</dbReference>
<dbReference type="Pfam" id="PF00096">
    <property type="entry name" value="zf-C2H2"/>
    <property type="match status" value="2"/>
</dbReference>
<keyword evidence="18" id="KW-0804">Transcription</keyword>
<keyword evidence="5 22" id="KW-0328">Glycosyltransferase</keyword>
<feature type="domain" description="C2H2-type" evidence="23">
    <location>
        <begin position="615"/>
        <end position="643"/>
    </location>
</feature>
<dbReference type="GO" id="GO:0008417">
    <property type="term" value="F:fucosyltransferase activity"/>
    <property type="evidence" value="ECO:0007669"/>
    <property type="project" value="InterPro"/>
</dbReference>
<evidence type="ECO:0000313" key="24">
    <source>
        <dbReference type="EMBL" id="PVD29590.1"/>
    </source>
</evidence>
<evidence type="ECO:0000256" key="5">
    <source>
        <dbReference type="ARBA" id="ARBA00022676"/>
    </source>
</evidence>
<evidence type="ECO:0000256" key="22">
    <source>
        <dbReference type="RuleBase" id="RU003832"/>
    </source>
</evidence>
<dbReference type="OrthoDB" id="6157686at2759"/>
<keyword evidence="7 22" id="KW-0812">Transmembrane</keyword>